<proteinExistence type="predicted"/>
<dbReference type="Gene3D" id="3.40.50.300">
    <property type="entry name" value="P-loop containing nucleotide triphosphate hydrolases"/>
    <property type="match status" value="1"/>
</dbReference>
<dbReference type="InterPro" id="IPR006073">
    <property type="entry name" value="GTP-bd"/>
</dbReference>
<dbReference type="OrthoDB" id="8954335at2759"/>
<dbReference type="InParanoid" id="A0A1X7UC68"/>
<dbReference type="SUPFAM" id="SSF52540">
    <property type="entry name" value="P-loop containing nucleoside triphosphate hydrolases"/>
    <property type="match status" value="1"/>
</dbReference>
<evidence type="ECO:0000313" key="2">
    <source>
        <dbReference type="EnsemblMetazoa" id="Aqu2.1.25244_001"/>
    </source>
</evidence>
<organism evidence="2">
    <name type="scientific">Amphimedon queenslandica</name>
    <name type="common">Sponge</name>
    <dbReference type="NCBI Taxonomy" id="400682"/>
    <lineage>
        <taxon>Eukaryota</taxon>
        <taxon>Metazoa</taxon>
        <taxon>Porifera</taxon>
        <taxon>Demospongiae</taxon>
        <taxon>Heteroscleromorpha</taxon>
        <taxon>Haplosclerida</taxon>
        <taxon>Niphatidae</taxon>
        <taxon>Amphimedon</taxon>
    </lineage>
</organism>
<dbReference type="EnsemblMetazoa" id="Aqu2.1.25244_001">
    <property type="protein sequence ID" value="Aqu2.1.25244_001"/>
    <property type="gene ID" value="Aqu2.1.25244"/>
</dbReference>
<dbReference type="AlphaFoldDB" id="A0A1X7UC68"/>
<sequence length="336" mass="38095">MAEKPDEDVETETSTIADEELMELPVPGTLTIFVIGKTGAGKSQLINSLLGEEKALVSHGLQPTNHEPLEEYKGMFYGVPTTIYDTRGIGDPNSDDSKLIKEFKKGMKSKGDRYLIFICQEFARRLDNDVHKFLKDLAKNCKRNYNVWKKSILVLTKANSFKPPIHKLASDGQKEMPDNDVKGVKMKMIMEDWCINVKSTLTKYGVPEEIILGMNVCCTSWYDEEIPIYRSWKETLMKVCIEAQQDWDINEERRRRQVAARNIGAVAGGLVSIIVPVIGPYIGTTLGAIIGAKLGRGSFEKSMKKSETEKYDTEAINFKKKERKFFFLSKYSKHND</sequence>
<feature type="domain" description="G" evidence="1">
    <location>
        <begin position="32"/>
        <end position="138"/>
    </location>
</feature>
<evidence type="ECO:0000259" key="1">
    <source>
        <dbReference type="Pfam" id="PF01926"/>
    </source>
</evidence>
<protein>
    <recommendedName>
        <fullName evidence="1">G domain-containing protein</fullName>
    </recommendedName>
</protein>
<dbReference type="InterPro" id="IPR027417">
    <property type="entry name" value="P-loop_NTPase"/>
</dbReference>
<name>A0A1X7UC68_AMPQE</name>
<dbReference type="GO" id="GO:0005525">
    <property type="term" value="F:GTP binding"/>
    <property type="evidence" value="ECO:0007669"/>
    <property type="project" value="InterPro"/>
</dbReference>
<reference evidence="2" key="1">
    <citation type="submission" date="2017-05" db="UniProtKB">
        <authorList>
            <consortium name="EnsemblMetazoa"/>
        </authorList>
    </citation>
    <scope>IDENTIFICATION</scope>
</reference>
<dbReference type="Pfam" id="PF01926">
    <property type="entry name" value="MMR_HSR1"/>
    <property type="match status" value="1"/>
</dbReference>
<accession>A0A1X7UC68</accession>